<dbReference type="Proteomes" id="UP000256424">
    <property type="component" value="Unassembled WGS sequence"/>
</dbReference>
<dbReference type="EMBL" id="NXLW01000013">
    <property type="protein sequence ID" value="RDU71280.1"/>
    <property type="molecule type" value="Genomic_DNA"/>
</dbReference>
<dbReference type="InterPro" id="IPR043429">
    <property type="entry name" value="ArtM/GltK/GlnP/TcyL/YhdX-like"/>
</dbReference>
<feature type="transmembrane region" description="Helical" evidence="9">
    <location>
        <begin position="12"/>
        <end position="39"/>
    </location>
</feature>
<keyword evidence="3 9" id="KW-0813">Transport</keyword>
<dbReference type="InterPro" id="IPR035906">
    <property type="entry name" value="MetI-like_sf"/>
</dbReference>
<accession>A0A3D8J221</accession>
<keyword evidence="8 9" id="KW-0472">Membrane</keyword>
<evidence type="ECO:0000256" key="6">
    <source>
        <dbReference type="ARBA" id="ARBA00022970"/>
    </source>
</evidence>
<sequence>MYSILPIFWKAFLLTLQVSAIGILGATFIGFFLAIILYYRIPYLYRISRVYIEISRNTPLLIQLFFLYFGLGVWVNISNFWCAIFGVIFLGASYMAESFRLGLQQVHKIQIEQALSLGFSRLQILRFIILPQSIGVSMPAICANILFLIKETSIVGAIALPDIMAIAKEIIGIYSQTNEALFLLIVAYLIMLLPLSFIFMALEKYCKRIYN</sequence>
<evidence type="ECO:0000256" key="3">
    <source>
        <dbReference type="ARBA" id="ARBA00022448"/>
    </source>
</evidence>
<dbReference type="PANTHER" id="PTHR30614">
    <property type="entry name" value="MEMBRANE COMPONENT OF AMINO ACID ABC TRANSPORTER"/>
    <property type="match status" value="1"/>
</dbReference>
<proteinExistence type="inferred from homology"/>
<comment type="caution">
    <text evidence="11">The sequence shown here is derived from an EMBL/GenBank/DDBJ whole genome shotgun (WGS) entry which is preliminary data.</text>
</comment>
<feature type="domain" description="ABC transmembrane type-1" evidence="10">
    <location>
        <begin position="12"/>
        <end position="203"/>
    </location>
</feature>
<comment type="similarity">
    <text evidence="2">Belongs to the binding-protein-dependent transport system permease family. HisMQ subfamily.</text>
</comment>
<evidence type="ECO:0000256" key="7">
    <source>
        <dbReference type="ARBA" id="ARBA00022989"/>
    </source>
</evidence>
<evidence type="ECO:0000256" key="1">
    <source>
        <dbReference type="ARBA" id="ARBA00004429"/>
    </source>
</evidence>
<dbReference type="GO" id="GO:0043190">
    <property type="term" value="C:ATP-binding cassette (ABC) transporter complex"/>
    <property type="evidence" value="ECO:0007669"/>
    <property type="project" value="InterPro"/>
</dbReference>
<keyword evidence="4" id="KW-1003">Cell membrane</keyword>
<keyword evidence="12" id="KW-1185">Reference proteome</keyword>
<keyword evidence="7 9" id="KW-1133">Transmembrane helix</keyword>
<dbReference type="Pfam" id="PF00528">
    <property type="entry name" value="BPD_transp_1"/>
    <property type="match status" value="1"/>
</dbReference>
<dbReference type="Gene3D" id="1.10.3720.10">
    <property type="entry name" value="MetI-like"/>
    <property type="match status" value="1"/>
</dbReference>
<evidence type="ECO:0000256" key="5">
    <source>
        <dbReference type="ARBA" id="ARBA00022692"/>
    </source>
</evidence>
<feature type="transmembrane region" description="Helical" evidence="9">
    <location>
        <begin position="180"/>
        <end position="202"/>
    </location>
</feature>
<evidence type="ECO:0000256" key="9">
    <source>
        <dbReference type="RuleBase" id="RU363032"/>
    </source>
</evidence>
<dbReference type="InterPro" id="IPR000515">
    <property type="entry name" value="MetI-like"/>
</dbReference>
<dbReference type="PROSITE" id="PS50928">
    <property type="entry name" value="ABC_TM1"/>
    <property type="match status" value="1"/>
</dbReference>
<dbReference type="PANTHER" id="PTHR30614:SF37">
    <property type="entry name" value="AMINO-ACID ABC TRANSPORTER PERMEASE PROTEIN YHDX-RELATED"/>
    <property type="match status" value="1"/>
</dbReference>
<evidence type="ECO:0000313" key="12">
    <source>
        <dbReference type="Proteomes" id="UP000256424"/>
    </source>
</evidence>
<evidence type="ECO:0000256" key="8">
    <source>
        <dbReference type="ARBA" id="ARBA00023136"/>
    </source>
</evidence>
<dbReference type="GO" id="GO:0022857">
    <property type="term" value="F:transmembrane transporter activity"/>
    <property type="evidence" value="ECO:0007669"/>
    <property type="project" value="InterPro"/>
</dbReference>
<evidence type="ECO:0000259" key="10">
    <source>
        <dbReference type="PROSITE" id="PS50928"/>
    </source>
</evidence>
<reference evidence="11 12" key="1">
    <citation type="submission" date="2018-04" db="EMBL/GenBank/DDBJ databases">
        <title>Novel Campyloabacter and Helicobacter Species and Strains.</title>
        <authorList>
            <person name="Mannion A.J."/>
            <person name="Shen Z."/>
            <person name="Fox J.G."/>
        </authorList>
    </citation>
    <scope>NUCLEOTIDE SEQUENCE [LARGE SCALE GENOMIC DNA]</scope>
    <source>
        <strain evidence="11 12">MIT 97-5075</strain>
    </source>
</reference>
<keyword evidence="6" id="KW-0029">Amino-acid transport</keyword>
<dbReference type="SUPFAM" id="SSF161098">
    <property type="entry name" value="MetI-like"/>
    <property type="match status" value="1"/>
</dbReference>
<protein>
    <submittedName>
        <fullName evidence="11">Amino acid ABC transporter permease</fullName>
    </submittedName>
</protein>
<feature type="transmembrane region" description="Helical" evidence="9">
    <location>
        <begin position="60"/>
        <end position="77"/>
    </location>
</feature>
<dbReference type="OrthoDB" id="3181282at2"/>
<comment type="subcellular location">
    <subcellularLocation>
        <location evidence="1">Cell inner membrane</location>
        <topology evidence="1">Multi-pass membrane protein</topology>
    </subcellularLocation>
    <subcellularLocation>
        <location evidence="9">Cell membrane</location>
        <topology evidence="9">Multi-pass membrane protein</topology>
    </subcellularLocation>
</comment>
<evidence type="ECO:0000256" key="2">
    <source>
        <dbReference type="ARBA" id="ARBA00010072"/>
    </source>
</evidence>
<feature type="transmembrane region" description="Helical" evidence="9">
    <location>
        <begin position="83"/>
        <end position="103"/>
    </location>
</feature>
<dbReference type="InterPro" id="IPR010065">
    <property type="entry name" value="AA_ABC_transptr_permease_3TM"/>
</dbReference>
<evidence type="ECO:0000256" key="4">
    <source>
        <dbReference type="ARBA" id="ARBA00022475"/>
    </source>
</evidence>
<keyword evidence="5 9" id="KW-0812">Transmembrane</keyword>
<dbReference type="NCBIfam" id="TIGR01726">
    <property type="entry name" value="HEQRo_perm_3TM"/>
    <property type="match status" value="1"/>
</dbReference>
<dbReference type="AlphaFoldDB" id="A0A3D8J221"/>
<dbReference type="CDD" id="cd06261">
    <property type="entry name" value="TM_PBP2"/>
    <property type="match status" value="1"/>
</dbReference>
<organism evidence="11 12">
    <name type="scientific">Helicobacter aurati</name>
    <dbReference type="NCBI Taxonomy" id="137778"/>
    <lineage>
        <taxon>Bacteria</taxon>
        <taxon>Pseudomonadati</taxon>
        <taxon>Campylobacterota</taxon>
        <taxon>Epsilonproteobacteria</taxon>
        <taxon>Campylobacterales</taxon>
        <taxon>Helicobacteraceae</taxon>
        <taxon>Helicobacter</taxon>
    </lineage>
</organism>
<feature type="transmembrane region" description="Helical" evidence="9">
    <location>
        <begin position="124"/>
        <end position="149"/>
    </location>
</feature>
<name>A0A3D8J221_9HELI</name>
<dbReference type="GO" id="GO:0006865">
    <property type="term" value="P:amino acid transport"/>
    <property type="evidence" value="ECO:0007669"/>
    <property type="project" value="UniProtKB-KW"/>
</dbReference>
<gene>
    <name evidence="11" type="ORF">CQA66_06790</name>
</gene>
<evidence type="ECO:0000313" key="11">
    <source>
        <dbReference type="EMBL" id="RDU71280.1"/>
    </source>
</evidence>